<proteinExistence type="predicted"/>
<sequence length="301" mass="31993">MTVILEAPERAPDGRRPHWRMLWLDLTRKCALSCTHCYNASGPDETHGTMTRDDWLTVLDQAAGLGVEQVQMIGGEPTMHPHFAELLSHPLSVGLRVEVYSNLVRVTPAWWELFRRSGVSLATSYYSADAAAHDAVTQRPSHARTESNIITALRLGIPLRVGVIGVDADQDVSKAVARLRDLGVTDVRVDHARPFGRAGASTDPAGLCGGCGNGRAAIGPTGDVTPCVMSAWLTVGNIRTAPLSATLNGDGMAEAISTICDARAGNEPLPPPGPQPPSGPCNPDDQECTPGTPLSTCNPRR</sequence>
<dbReference type="CDD" id="cd01335">
    <property type="entry name" value="Radical_SAM"/>
    <property type="match status" value="1"/>
</dbReference>
<dbReference type="Pfam" id="PF04055">
    <property type="entry name" value="Radical_SAM"/>
    <property type="match status" value="1"/>
</dbReference>
<keyword evidence="8" id="KW-1185">Reference proteome</keyword>
<evidence type="ECO:0000256" key="3">
    <source>
        <dbReference type="ARBA" id="ARBA00023004"/>
    </source>
</evidence>
<accession>A0ABP9HH36</accession>
<dbReference type="SFLD" id="SFLDG01067">
    <property type="entry name" value="SPASM/twitch_domain_containing"/>
    <property type="match status" value="1"/>
</dbReference>
<dbReference type="SFLD" id="SFLDG01216">
    <property type="entry name" value="thioether_bond_formation_requi"/>
    <property type="match status" value="1"/>
</dbReference>
<keyword evidence="2" id="KW-0479">Metal-binding</keyword>
<keyword evidence="1" id="KW-0949">S-adenosyl-L-methionine</keyword>
<dbReference type="SFLD" id="SFLDF00365">
    <property type="entry name" value="thuricin_CD_(TrnCD-like)"/>
    <property type="match status" value="1"/>
</dbReference>
<gene>
    <name evidence="7" type="ORF">GCM10023205_40600</name>
</gene>
<comment type="caution">
    <text evidence="7">The sequence shown here is derived from an EMBL/GenBank/DDBJ whole genome shotgun (WGS) entry which is preliminary data.</text>
</comment>
<dbReference type="EMBL" id="BAABHS010000013">
    <property type="protein sequence ID" value="GAA4970816.1"/>
    <property type="molecule type" value="Genomic_DNA"/>
</dbReference>
<feature type="compositionally biased region" description="Polar residues" evidence="5">
    <location>
        <begin position="292"/>
        <end position="301"/>
    </location>
</feature>
<dbReference type="SFLD" id="SFLDG01386">
    <property type="entry name" value="main_SPASM_domain-containing"/>
    <property type="match status" value="1"/>
</dbReference>
<evidence type="ECO:0000256" key="1">
    <source>
        <dbReference type="ARBA" id="ARBA00022691"/>
    </source>
</evidence>
<dbReference type="RefSeq" id="WP_345676977.1">
    <property type="nucleotide sequence ID" value="NZ_BAABHS010000013.1"/>
</dbReference>
<dbReference type="PANTHER" id="PTHR11228">
    <property type="entry name" value="RADICAL SAM DOMAIN PROTEIN"/>
    <property type="match status" value="1"/>
</dbReference>
<feature type="region of interest" description="Disordered" evidence="5">
    <location>
        <begin position="263"/>
        <end position="301"/>
    </location>
</feature>
<feature type="domain" description="Radical SAM core" evidence="6">
    <location>
        <begin position="16"/>
        <end position="244"/>
    </location>
</feature>
<evidence type="ECO:0000256" key="5">
    <source>
        <dbReference type="SAM" id="MobiDB-lite"/>
    </source>
</evidence>
<dbReference type="Gene3D" id="3.20.20.70">
    <property type="entry name" value="Aldolase class I"/>
    <property type="match status" value="1"/>
</dbReference>
<evidence type="ECO:0000256" key="2">
    <source>
        <dbReference type="ARBA" id="ARBA00022723"/>
    </source>
</evidence>
<dbReference type="PROSITE" id="PS51918">
    <property type="entry name" value="RADICAL_SAM"/>
    <property type="match status" value="1"/>
</dbReference>
<dbReference type="InterPro" id="IPR013785">
    <property type="entry name" value="Aldolase_TIM"/>
</dbReference>
<organism evidence="7 8">
    <name type="scientific">Yinghuangia aomiensis</name>
    <dbReference type="NCBI Taxonomy" id="676205"/>
    <lineage>
        <taxon>Bacteria</taxon>
        <taxon>Bacillati</taxon>
        <taxon>Actinomycetota</taxon>
        <taxon>Actinomycetes</taxon>
        <taxon>Kitasatosporales</taxon>
        <taxon>Streptomycetaceae</taxon>
        <taxon>Yinghuangia</taxon>
    </lineage>
</organism>
<dbReference type="SFLD" id="SFLDS00029">
    <property type="entry name" value="Radical_SAM"/>
    <property type="match status" value="1"/>
</dbReference>
<dbReference type="InterPro" id="IPR050377">
    <property type="entry name" value="Radical_SAM_PqqE_MftC-like"/>
</dbReference>
<dbReference type="Pfam" id="PF13186">
    <property type="entry name" value="SPASM"/>
    <property type="match status" value="1"/>
</dbReference>
<name>A0ABP9HH36_9ACTN</name>
<keyword evidence="4" id="KW-0411">Iron-sulfur</keyword>
<evidence type="ECO:0000256" key="4">
    <source>
        <dbReference type="ARBA" id="ARBA00023014"/>
    </source>
</evidence>
<evidence type="ECO:0000259" key="6">
    <source>
        <dbReference type="PROSITE" id="PS51918"/>
    </source>
</evidence>
<dbReference type="InterPro" id="IPR007197">
    <property type="entry name" value="rSAM"/>
</dbReference>
<dbReference type="SUPFAM" id="SSF102114">
    <property type="entry name" value="Radical SAM enzymes"/>
    <property type="match status" value="1"/>
</dbReference>
<dbReference type="Proteomes" id="UP001500466">
    <property type="component" value="Unassembled WGS sequence"/>
</dbReference>
<reference evidence="8" key="1">
    <citation type="journal article" date="2019" name="Int. J. Syst. Evol. Microbiol.">
        <title>The Global Catalogue of Microorganisms (GCM) 10K type strain sequencing project: providing services to taxonomists for standard genome sequencing and annotation.</title>
        <authorList>
            <consortium name="The Broad Institute Genomics Platform"/>
            <consortium name="The Broad Institute Genome Sequencing Center for Infectious Disease"/>
            <person name="Wu L."/>
            <person name="Ma J."/>
        </authorList>
    </citation>
    <scope>NUCLEOTIDE SEQUENCE [LARGE SCALE GENOMIC DNA]</scope>
    <source>
        <strain evidence="8">JCM 17986</strain>
    </source>
</reference>
<protein>
    <recommendedName>
        <fullName evidence="6">Radical SAM core domain-containing protein</fullName>
    </recommendedName>
</protein>
<keyword evidence="3" id="KW-0408">Iron</keyword>
<dbReference type="InterPro" id="IPR023885">
    <property type="entry name" value="4Fe4S-binding_SPASM_dom"/>
</dbReference>
<evidence type="ECO:0000313" key="7">
    <source>
        <dbReference type="EMBL" id="GAA4970816.1"/>
    </source>
</evidence>
<feature type="compositionally biased region" description="Pro residues" evidence="5">
    <location>
        <begin position="268"/>
        <end position="280"/>
    </location>
</feature>
<evidence type="ECO:0000313" key="8">
    <source>
        <dbReference type="Proteomes" id="UP001500466"/>
    </source>
</evidence>
<dbReference type="InterPro" id="IPR058240">
    <property type="entry name" value="rSAM_sf"/>
</dbReference>
<dbReference type="PANTHER" id="PTHR11228:SF34">
    <property type="entry name" value="TUNGSTEN-CONTAINING ALDEHYDE FERREDOXIN OXIDOREDUCTASE COFACTOR MODIFYING PROTEIN"/>
    <property type="match status" value="1"/>
</dbReference>